<dbReference type="InterPro" id="IPR013784">
    <property type="entry name" value="Carb-bd-like_fold"/>
</dbReference>
<dbReference type="GO" id="GO:0006352">
    <property type="term" value="P:DNA-templated transcription initiation"/>
    <property type="evidence" value="ECO:0007669"/>
    <property type="project" value="InterPro"/>
</dbReference>
<evidence type="ECO:0000313" key="6">
    <source>
        <dbReference type="EMBL" id="QDV05077.1"/>
    </source>
</evidence>
<reference evidence="6 7" key="1">
    <citation type="submission" date="2019-02" db="EMBL/GenBank/DDBJ databases">
        <title>Deep-cultivation of Planctomycetes and their phenomic and genomic characterization uncovers novel biology.</title>
        <authorList>
            <person name="Wiegand S."/>
            <person name="Jogler M."/>
            <person name="Boedeker C."/>
            <person name="Pinto D."/>
            <person name="Vollmers J."/>
            <person name="Rivas-Marin E."/>
            <person name="Kohn T."/>
            <person name="Peeters S.H."/>
            <person name="Heuer A."/>
            <person name="Rast P."/>
            <person name="Oberbeckmann S."/>
            <person name="Bunk B."/>
            <person name="Jeske O."/>
            <person name="Meyerdierks A."/>
            <person name="Storesund J.E."/>
            <person name="Kallscheuer N."/>
            <person name="Luecker S."/>
            <person name="Lage O.M."/>
            <person name="Pohl T."/>
            <person name="Merkel B.J."/>
            <person name="Hornburger P."/>
            <person name="Mueller R.-W."/>
            <person name="Bruemmer F."/>
            <person name="Labrenz M."/>
            <person name="Spormann A.M."/>
            <person name="Op den Camp H."/>
            <person name="Overmann J."/>
            <person name="Amann R."/>
            <person name="Jetten M.S.M."/>
            <person name="Mascher T."/>
            <person name="Medema M.H."/>
            <person name="Devos D.P."/>
            <person name="Kaster A.-K."/>
            <person name="Ovreas L."/>
            <person name="Rohde M."/>
            <person name="Galperin M.Y."/>
            <person name="Jogler C."/>
        </authorList>
    </citation>
    <scope>NUCLEOTIDE SEQUENCE [LARGE SCALE GENOMIC DNA]</scope>
    <source>
        <strain evidence="6 7">Poly30</strain>
    </source>
</reference>
<dbReference type="PANTHER" id="PTHR43133">
    <property type="entry name" value="RNA POLYMERASE ECF-TYPE SIGMA FACTO"/>
    <property type="match status" value="1"/>
</dbReference>
<dbReference type="GO" id="GO:0030246">
    <property type="term" value="F:carbohydrate binding"/>
    <property type="evidence" value="ECO:0007669"/>
    <property type="project" value="InterPro"/>
</dbReference>
<name>A0A518ELV4_9BACT</name>
<keyword evidence="3" id="KW-0804">Transcription</keyword>
<keyword evidence="2" id="KW-0731">Sigma factor</keyword>
<dbReference type="Gene3D" id="2.60.40.1120">
    <property type="entry name" value="Carboxypeptidase-like, regulatory domain"/>
    <property type="match status" value="3"/>
</dbReference>
<evidence type="ECO:0000256" key="2">
    <source>
        <dbReference type="ARBA" id="ARBA00023082"/>
    </source>
</evidence>
<dbReference type="SUPFAM" id="SSF49452">
    <property type="entry name" value="Starch-binding domain-like"/>
    <property type="match status" value="2"/>
</dbReference>
<feature type="region of interest" description="Disordered" evidence="4">
    <location>
        <begin position="274"/>
        <end position="310"/>
    </location>
</feature>
<accession>A0A518ELV4</accession>
<dbReference type="Pfam" id="PF13620">
    <property type="entry name" value="CarboxypepD_reg"/>
    <property type="match status" value="3"/>
</dbReference>
<feature type="compositionally biased region" description="Low complexity" evidence="4">
    <location>
        <begin position="96"/>
        <end position="108"/>
    </location>
</feature>
<dbReference type="InterPro" id="IPR036388">
    <property type="entry name" value="WH-like_DNA-bd_sf"/>
</dbReference>
<feature type="domain" description="RNA polymerase sigma factor 70 region 4 type 2" evidence="5">
    <location>
        <begin position="129"/>
        <end position="176"/>
    </location>
</feature>
<dbReference type="AlphaFoldDB" id="A0A518ELV4"/>
<dbReference type="InterPro" id="IPR013249">
    <property type="entry name" value="RNA_pol_sigma70_r4_t2"/>
</dbReference>
<dbReference type="OrthoDB" id="213370at2"/>
<dbReference type="GO" id="GO:0003677">
    <property type="term" value="F:DNA binding"/>
    <property type="evidence" value="ECO:0007669"/>
    <property type="project" value="InterPro"/>
</dbReference>
<dbReference type="Proteomes" id="UP000320390">
    <property type="component" value="Chromosome"/>
</dbReference>
<organism evidence="6 7">
    <name type="scientific">Saltatorellus ferox</name>
    <dbReference type="NCBI Taxonomy" id="2528018"/>
    <lineage>
        <taxon>Bacteria</taxon>
        <taxon>Pseudomonadati</taxon>
        <taxon>Planctomycetota</taxon>
        <taxon>Planctomycetia</taxon>
        <taxon>Planctomycetia incertae sedis</taxon>
        <taxon>Saltatorellus</taxon>
    </lineage>
</organism>
<evidence type="ECO:0000313" key="7">
    <source>
        <dbReference type="Proteomes" id="UP000320390"/>
    </source>
</evidence>
<dbReference type="Pfam" id="PF08281">
    <property type="entry name" value="Sigma70_r4_2"/>
    <property type="match status" value="1"/>
</dbReference>
<dbReference type="Gene3D" id="1.10.1740.10">
    <property type="match status" value="1"/>
</dbReference>
<dbReference type="NCBIfam" id="TIGR02937">
    <property type="entry name" value="sigma70-ECF"/>
    <property type="match status" value="1"/>
</dbReference>
<feature type="region of interest" description="Disordered" evidence="4">
    <location>
        <begin position="346"/>
        <end position="365"/>
    </location>
</feature>
<feature type="region of interest" description="Disordered" evidence="4">
    <location>
        <begin position="93"/>
        <end position="112"/>
    </location>
</feature>
<dbReference type="InterPro" id="IPR014284">
    <property type="entry name" value="RNA_pol_sigma-70_dom"/>
</dbReference>
<dbReference type="InterPro" id="IPR008969">
    <property type="entry name" value="CarboxyPept-like_regulatory"/>
</dbReference>
<gene>
    <name evidence="6" type="ORF">Poly30_05720</name>
</gene>
<dbReference type="EMBL" id="CP036434">
    <property type="protein sequence ID" value="QDV05077.1"/>
    <property type="molecule type" value="Genomic_DNA"/>
</dbReference>
<dbReference type="SUPFAM" id="SSF88659">
    <property type="entry name" value="Sigma3 and sigma4 domains of RNA polymerase sigma factors"/>
    <property type="match status" value="1"/>
</dbReference>
<dbReference type="SUPFAM" id="SSF49464">
    <property type="entry name" value="Carboxypeptidase regulatory domain-like"/>
    <property type="match status" value="2"/>
</dbReference>
<protein>
    <submittedName>
        <fullName evidence="6">RNA polymerase sigma factor</fullName>
    </submittedName>
</protein>
<dbReference type="InterPro" id="IPR039425">
    <property type="entry name" value="RNA_pol_sigma-70-like"/>
</dbReference>
<dbReference type="Gene3D" id="1.10.10.10">
    <property type="entry name" value="Winged helix-like DNA-binding domain superfamily/Winged helix DNA-binding domain"/>
    <property type="match status" value="1"/>
</dbReference>
<keyword evidence="7" id="KW-1185">Reference proteome</keyword>
<dbReference type="RefSeq" id="WP_145194500.1">
    <property type="nucleotide sequence ID" value="NZ_CP036434.1"/>
</dbReference>
<sequence>MEPQPRSRRSRSAVNLDELLQHAEWLRGLSRSLVRDGNEAEDVFQESMQVALARLDRAGEAGEAGTAGAIGRPWLAGVARMVTRARQRRAAESARRNAVAVRESNRAATTGSPLDDLEVLDQQRSLIEHVGALPDVQRRVILARFYEGLAPHEIAVQTGANVATVKSQIQRGLAALRERLDGEYGDRRSWAVALLPLAKASELQALKASAVAGSAIAMWTKVAAAILLALGLGILWKETRLESTHAARLVPLGASTEKVDDDPGPVAMEIAAAAGERVPQEAATDRATPDDEAPSRASAHGSLDPVSVAPLSPSAASGEFGDLIVRCVQEGSSLPAPDVYVGLRASADQPDGSYPRGQRSGADGVARWDGIPAGPYFARTQRVEVAAGVATEMLIEVPWRAMIRGRVVDWSGQPVVGAMVAELEGARDVTDAEGRFELHVVPHTAWVKATADGFQHSDVAVVSADVRTKRDVLLTMRRGGASLSGTVLAPDGAAVAGIHVRADETERYRDEHRRDYNLSTMGCTTDSAGRYRFDGLLPVPLRVSVRSGPFGSFERTVDIEQDAVETLDISLPAALELFGKVTDASGEPVAGATVSVYTGRPGVMQSMETDAAGDYRFESAPSGAREFRVGHLEAGSVRVTPTLPASGAHRVDFTLPGTVGDTRQALRGQVLDAAGVPLEKWTVLASSPEGMATIGYTDAEGRFESRREGRWMKDLSVLSPRIYGRVVQSFPDLALANSPVVLGVTTRMGSIRGSVEDRSGGLPEDAQAQLHTLNGPYVQSALSTAAPNFEWSELPPGEYQIRIAGTGRATRKIPVKLDPGQNLDLGTLVSSAGGQLELRGLPAGVPSFVLVSDRAGVVSDPIELRPGQSTLSSLREGPVFVNSMTPGRATRSFEALIEPGQVTVHRCDETPGYVHRVAVTVNGLSPQSTSQGAVLVGYSVEDAASGEVVASFLQVAMGADMELAPLAPGAYRIRAFTHEGYRGSTLIHVMENGTNGPTPLDLRLPGL</sequence>
<evidence type="ECO:0000256" key="4">
    <source>
        <dbReference type="SAM" id="MobiDB-lite"/>
    </source>
</evidence>
<dbReference type="InterPro" id="IPR013324">
    <property type="entry name" value="RNA_pol_sigma_r3/r4-like"/>
</dbReference>
<evidence type="ECO:0000256" key="3">
    <source>
        <dbReference type="ARBA" id="ARBA00023163"/>
    </source>
</evidence>
<proteinExistence type="predicted"/>
<evidence type="ECO:0000256" key="1">
    <source>
        <dbReference type="ARBA" id="ARBA00023015"/>
    </source>
</evidence>
<keyword evidence="1" id="KW-0805">Transcription regulation</keyword>
<evidence type="ECO:0000259" key="5">
    <source>
        <dbReference type="Pfam" id="PF08281"/>
    </source>
</evidence>
<dbReference type="GO" id="GO:0016987">
    <property type="term" value="F:sigma factor activity"/>
    <property type="evidence" value="ECO:0007669"/>
    <property type="project" value="UniProtKB-KW"/>
</dbReference>
<dbReference type="CDD" id="cd06171">
    <property type="entry name" value="Sigma70_r4"/>
    <property type="match status" value="1"/>
</dbReference>
<dbReference type="PANTHER" id="PTHR43133:SF25">
    <property type="entry name" value="RNA POLYMERASE SIGMA FACTOR RFAY-RELATED"/>
    <property type="match status" value="1"/>
</dbReference>